<dbReference type="PANTHER" id="PTHR46567:SF1">
    <property type="entry name" value="MEDIATOR OF RNA POLYMERASE II TRANSCRIPTION SUBUNIT 12"/>
    <property type="match status" value="1"/>
</dbReference>
<dbReference type="AlphaFoldDB" id="A0A6P5TFH4"/>
<evidence type="ECO:0000313" key="8">
    <source>
        <dbReference type="RefSeq" id="XP_021825911.1"/>
    </source>
</evidence>
<accession>A0A6P5TFH4</accession>
<evidence type="ECO:0000256" key="5">
    <source>
        <dbReference type="ARBA" id="ARBA00023242"/>
    </source>
</evidence>
<dbReference type="RefSeq" id="XP_021825913.1">
    <property type="nucleotide sequence ID" value="XM_021970221.1"/>
</dbReference>
<evidence type="ECO:0000259" key="6">
    <source>
        <dbReference type="SMART" id="SM01281"/>
    </source>
</evidence>
<reference evidence="8 9" key="1">
    <citation type="submission" date="2025-04" db="UniProtKB">
        <authorList>
            <consortium name="RefSeq"/>
        </authorList>
    </citation>
    <scope>IDENTIFICATION</scope>
</reference>
<feature type="domain" description="Mediator complex subunit Med12" evidence="6">
    <location>
        <begin position="180"/>
        <end position="242"/>
    </location>
</feature>
<dbReference type="GO" id="GO:0016592">
    <property type="term" value="C:mediator complex"/>
    <property type="evidence" value="ECO:0007669"/>
    <property type="project" value="InterPro"/>
</dbReference>
<gene>
    <name evidence="8 9" type="primary">LOC110766826</name>
</gene>
<dbReference type="InterPro" id="IPR019035">
    <property type="entry name" value="Mediator_Med12"/>
</dbReference>
<evidence type="ECO:0000256" key="4">
    <source>
        <dbReference type="ARBA" id="ARBA00023163"/>
    </source>
</evidence>
<comment type="subcellular location">
    <subcellularLocation>
        <location evidence="1">Nucleus</location>
    </subcellularLocation>
</comment>
<dbReference type="GO" id="GO:0003712">
    <property type="term" value="F:transcription coregulator activity"/>
    <property type="evidence" value="ECO:0007669"/>
    <property type="project" value="InterPro"/>
</dbReference>
<dbReference type="RefSeq" id="XP_021825911.1">
    <property type="nucleotide sequence ID" value="XM_021970219.1"/>
</dbReference>
<dbReference type="PANTHER" id="PTHR46567">
    <property type="entry name" value="MEDIATOR OF RNA POLYMERASE II TRANSCRIPTION SUBUNIT 12"/>
    <property type="match status" value="1"/>
</dbReference>
<proteinExistence type="inferred from homology"/>
<organism evidence="7 8">
    <name type="scientific">Prunus avium</name>
    <name type="common">Cherry</name>
    <name type="synonym">Cerasus avium</name>
    <dbReference type="NCBI Taxonomy" id="42229"/>
    <lineage>
        <taxon>Eukaryota</taxon>
        <taxon>Viridiplantae</taxon>
        <taxon>Streptophyta</taxon>
        <taxon>Embryophyta</taxon>
        <taxon>Tracheophyta</taxon>
        <taxon>Spermatophyta</taxon>
        <taxon>Magnoliopsida</taxon>
        <taxon>eudicotyledons</taxon>
        <taxon>Gunneridae</taxon>
        <taxon>Pentapetalae</taxon>
        <taxon>rosids</taxon>
        <taxon>fabids</taxon>
        <taxon>Rosales</taxon>
        <taxon>Rosaceae</taxon>
        <taxon>Amygdaloideae</taxon>
        <taxon>Amygdaleae</taxon>
        <taxon>Prunus</taxon>
    </lineage>
</organism>
<keyword evidence="4" id="KW-0804">Transcription</keyword>
<evidence type="ECO:0000256" key="3">
    <source>
        <dbReference type="ARBA" id="ARBA00023015"/>
    </source>
</evidence>
<keyword evidence="5" id="KW-0539">Nucleus</keyword>
<dbReference type="KEGG" id="pavi:110766826"/>
<dbReference type="GO" id="GO:0006357">
    <property type="term" value="P:regulation of transcription by RNA polymerase II"/>
    <property type="evidence" value="ECO:0007669"/>
    <property type="project" value="InterPro"/>
</dbReference>
<keyword evidence="3" id="KW-0805">Transcription regulation</keyword>
<dbReference type="SMART" id="SM01281">
    <property type="entry name" value="Med12"/>
    <property type="match status" value="1"/>
</dbReference>
<dbReference type="GeneID" id="110766826"/>
<evidence type="ECO:0000256" key="1">
    <source>
        <dbReference type="ARBA" id="ARBA00004123"/>
    </source>
</evidence>
<sequence length="295" mass="33076">MAPQTVANLAEQCHAFQDKVSDDIAGIKTQLSKFSTDLKEHRATTDLTIAKLQDSVQMLLNHFRLGMIEPSSTSAVLSSSFTPLPKGGLLPNPPLDQKLKAKPQGIPNQSTGLSIGMPKAQLEPIFYFGSMLQPNHTQHTMGSPLVDDNIHVPTPPPRPHNKNFMHRPLDFEITRHAKLGVFLEPRHSSDDLRTQWIEGLSHPHTRLHSLADDVRHGSRQSSLFAILTRTNVPCLRNGWFQGGKYDADLEDLKNATCLFTLPWDFDFVAVYSSESSSFRRKRMMQDAYDLNLLVS</sequence>
<dbReference type="Pfam" id="PF09497">
    <property type="entry name" value="Med12"/>
    <property type="match status" value="1"/>
</dbReference>
<protein>
    <submittedName>
        <fullName evidence="8">Uncharacterized protein LOC110766826 isoform X1</fullName>
    </submittedName>
    <submittedName>
        <fullName evidence="9">Uncharacterized protein LOC110766826 isoform X2</fullName>
    </submittedName>
</protein>
<evidence type="ECO:0000256" key="2">
    <source>
        <dbReference type="ARBA" id="ARBA00010289"/>
    </source>
</evidence>
<keyword evidence="7" id="KW-1185">Reference proteome</keyword>
<name>A0A6P5TFH4_PRUAV</name>
<evidence type="ECO:0000313" key="9">
    <source>
        <dbReference type="RefSeq" id="XP_021825913.1"/>
    </source>
</evidence>
<dbReference type="Proteomes" id="UP000515124">
    <property type="component" value="Unplaced"/>
</dbReference>
<evidence type="ECO:0000313" key="7">
    <source>
        <dbReference type="Proteomes" id="UP000515124"/>
    </source>
</evidence>
<comment type="similarity">
    <text evidence="2">Belongs to the Mediator complex subunit 12 family.</text>
</comment>